<feature type="transmembrane region" description="Helical" evidence="6">
    <location>
        <begin position="6"/>
        <end position="25"/>
    </location>
</feature>
<feature type="transmembrane region" description="Helical" evidence="6">
    <location>
        <begin position="243"/>
        <end position="262"/>
    </location>
</feature>
<evidence type="ECO:0000256" key="1">
    <source>
        <dbReference type="ARBA" id="ARBA00004651"/>
    </source>
</evidence>
<keyword evidence="3 6" id="KW-0812">Transmembrane</keyword>
<dbReference type="InterPro" id="IPR001851">
    <property type="entry name" value="ABC_transp_permease"/>
</dbReference>
<keyword evidence="4 6" id="KW-1133">Transmembrane helix</keyword>
<gene>
    <name evidence="7" type="ORF">SDC9_73055</name>
</gene>
<feature type="transmembrane region" description="Helical" evidence="6">
    <location>
        <begin position="268"/>
        <end position="287"/>
    </location>
</feature>
<keyword evidence="5 6" id="KW-0472">Membrane</keyword>
<proteinExistence type="predicted"/>
<dbReference type="PANTHER" id="PTHR43370">
    <property type="entry name" value="SUGAR ABC TRANSPORTER INTEGRAL MEMBRANE PROTEIN-RELATED"/>
    <property type="match status" value="1"/>
</dbReference>
<name>A0A644YF64_9ZZZZ</name>
<dbReference type="GO" id="GO:0005886">
    <property type="term" value="C:plasma membrane"/>
    <property type="evidence" value="ECO:0007669"/>
    <property type="project" value="UniProtKB-SubCell"/>
</dbReference>
<feature type="transmembrane region" description="Helical" evidence="6">
    <location>
        <begin position="60"/>
        <end position="85"/>
    </location>
</feature>
<feature type="transmembrane region" description="Helical" evidence="6">
    <location>
        <begin position="189"/>
        <end position="209"/>
    </location>
</feature>
<keyword evidence="2" id="KW-1003">Cell membrane</keyword>
<evidence type="ECO:0000256" key="4">
    <source>
        <dbReference type="ARBA" id="ARBA00022989"/>
    </source>
</evidence>
<reference evidence="7" key="1">
    <citation type="submission" date="2019-08" db="EMBL/GenBank/DDBJ databases">
        <authorList>
            <person name="Kucharzyk K."/>
            <person name="Murdoch R.W."/>
            <person name="Higgins S."/>
            <person name="Loffler F."/>
        </authorList>
    </citation>
    <scope>NUCLEOTIDE SEQUENCE</scope>
</reference>
<dbReference type="CDD" id="cd06580">
    <property type="entry name" value="TM_PBP1_transp_TpRbsC_like"/>
    <property type="match status" value="1"/>
</dbReference>
<dbReference type="PANTHER" id="PTHR43370:SF2">
    <property type="entry name" value="ABC TRANSPORTER PERMEASE PROTEIN"/>
    <property type="match status" value="1"/>
</dbReference>
<dbReference type="GO" id="GO:0022857">
    <property type="term" value="F:transmembrane transporter activity"/>
    <property type="evidence" value="ECO:0007669"/>
    <property type="project" value="InterPro"/>
</dbReference>
<comment type="subcellular location">
    <subcellularLocation>
        <location evidence="1">Cell membrane</location>
        <topology evidence="1">Multi-pass membrane protein</topology>
    </subcellularLocation>
</comment>
<comment type="caution">
    <text evidence="7">The sequence shown here is derived from an EMBL/GenBank/DDBJ whole genome shotgun (WGS) entry which is preliminary data.</text>
</comment>
<dbReference type="AlphaFoldDB" id="A0A644YF64"/>
<feature type="transmembrane region" description="Helical" evidence="6">
    <location>
        <begin position="92"/>
        <end position="112"/>
    </location>
</feature>
<evidence type="ECO:0000256" key="5">
    <source>
        <dbReference type="ARBA" id="ARBA00023136"/>
    </source>
</evidence>
<evidence type="ECO:0008006" key="8">
    <source>
        <dbReference type="Google" id="ProtNLM"/>
    </source>
</evidence>
<evidence type="ECO:0000256" key="6">
    <source>
        <dbReference type="SAM" id="Phobius"/>
    </source>
</evidence>
<dbReference type="Pfam" id="PF02653">
    <property type="entry name" value="BPD_transp_2"/>
    <property type="match status" value="1"/>
</dbReference>
<accession>A0A644YF64</accession>
<dbReference type="EMBL" id="VSSQ01004765">
    <property type="protein sequence ID" value="MPM26551.1"/>
    <property type="molecule type" value="Genomic_DNA"/>
</dbReference>
<evidence type="ECO:0000256" key="2">
    <source>
        <dbReference type="ARBA" id="ARBA00022475"/>
    </source>
</evidence>
<feature type="transmembrane region" description="Helical" evidence="6">
    <location>
        <begin position="37"/>
        <end position="54"/>
    </location>
</feature>
<feature type="transmembrane region" description="Helical" evidence="6">
    <location>
        <begin position="215"/>
        <end position="236"/>
    </location>
</feature>
<organism evidence="7">
    <name type="scientific">bioreactor metagenome</name>
    <dbReference type="NCBI Taxonomy" id="1076179"/>
    <lineage>
        <taxon>unclassified sequences</taxon>
        <taxon>metagenomes</taxon>
        <taxon>ecological metagenomes</taxon>
    </lineage>
</organism>
<sequence length="330" mass="34990">MDSSLINSIGSIFAWAGPVVFAVMGETLTERSGVMNLSLNGSLILTAMVGFAAATASGSFLVGFLAAALVGALVALLIAFMSIALKQSQVAVGYVLAMATKSLAYFLGAPLIGKAVMQIPNLPIPGLSQIPVIGQILFSQTLLTYLSYVAIFVCYFWIYKTHQGLMLQGIGERPAAAFVRGANVNLMRYIYVGVGGALVGIGGALYSLSVKGWNGQLSGIDGIGWIVLAITIFGSWHPLKGALGAYLFVLLQWLGIVLQPLIPQINSRVFQVAPFPLMILALLFVNVGNADWVDRTLAGMPESVRRTISKLLRALRTSPPAALGIPFENE</sequence>
<protein>
    <recommendedName>
        <fullName evidence="8">Branched-chain amino acid transport system / permease component</fullName>
    </recommendedName>
</protein>
<evidence type="ECO:0000313" key="7">
    <source>
        <dbReference type="EMBL" id="MPM26551.1"/>
    </source>
</evidence>
<evidence type="ECO:0000256" key="3">
    <source>
        <dbReference type="ARBA" id="ARBA00022692"/>
    </source>
</evidence>
<feature type="transmembrane region" description="Helical" evidence="6">
    <location>
        <begin position="132"/>
        <end position="158"/>
    </location>
</feature>